<protein>
    <submittedName>
        <fullName evidence="2">Uncharacterized protein</fullName>
    </submittedName>
</protein>
<sequence>MKLTVLDIIISTISTGCIAVGIYFFVEYLIEPDEVNDKWTNETIRQLSVGLYSSMITFSNSLPSIVYKNLCVSWTNVYCIVDCITRDYKYTKDYSQIILPYSVLKIAGNYNFICMSNCIGVIGNWSPYFYFEIFSIESKYLPPAENKCYMDYIQTKISPLNFIELLMGDQNVDATYQKGLENLMREALTSCKIIRLKQIKEPDILQTK</sequence>
<evidence type="ECO:0000256" key="1">
    <source>
        <dbReference type="SAM" id="Phobius"/>
    </source>
</evidence>
<keyword evidence="1" id="KW-1133">Transmembrane helix</keyword>
<dbReference type="AlphaFoldDB" id="A0A6C0H427"/>
<accession>A0A6C0H427</accession>
<feature type="transmembrane region" description="Helical" evidence="1">
    <location>
        <begin position="6"/>
        <end position="26"/>
    </location>
</feature>
<keyword evidence="1" id="KW-0812">Transmembrane</keyword>
<name>A0A6C0H427_9ZZZZ</name>
<reference evidence="2" key="1">
    <citation type="journal article" date="2020" name="Nature">
        <title>Giant virus diversity and host interactions through global metagenomics.</title>
        <authorList>
            <person name="Schulz F."/>
            <person name="Roux S."/>
            <person name="Paez-Espino D."/>
            <person name="Jungbluth S."/>
            <person name="Walsh D.A."/>
            <person name="Denef V.J."/>
            <person name="McMahon K.D."/>
            <person name="Konstantinidis K.T."/>
            <person name="Eloe-Fadrosh E.A."/>
            <person name="Kyrpides N.C."/>
            <person name="Woyke T."/>
        </authorList>
    </citation>
    <scope>NUCLEOTIDE SEQUENCE</scope>
    <source>
        <strain evidence="2">GVMAG-M-3300023179-62</strain>
    </source>
</reference>
<proteinExistence type="predicted"/>
<evidence type="ECO:0000313" key="2">
    <source>
        <dbReference type="EMBL" id="QHT74996.1"/>
    </source>
</evidence>
<organism evidence="2">
    <name type="scientific">viral metagenome</name>
    <dbReference type="NCBI Taxonomy" id="1070528"/>
    <lineage>
        <taxon>unclassified sequences</taxon>
        <taxon>metagenomes</taxon>
        <taxon>organismal metagenomes</taxon>
    </lineage>
</organism>
<dbReference type="EMBL" id="MN739860">
    <property type="protein sequence ID" value="QHT74996.1"/>
    <property type="molecule type" value="Genomic_DNA"/>
</dbReference>
<keyword evidence="1" id="KW-0472">Membrane</keyword>